<dbReference type="Proteomes" id="UP000887565">
    <property type="component" value="Unplaced"/>
</dbReference>
<keyword evidence="2" id="KW-1185">Reference proteome</keyword>
<evidence type="ECO:0000313" key="2">
    <source>
        <dbReference type="Proteomes" id="UP000887565"/>
    </source>
</evidence>
<evidence type="ECO:0000256" key="1">
    <source>
        <dbReference type="SAM" id="MobiDB-lite"/>
    </source>
</evidence>
<dbReference type="AlphaFoldDB" id="A0A915J4U0"/>
<reference evidence="3" key="1">
    <citation type="submission" date="2022-11" db="UniProtKB">
        <authorList>
            <consortium name="WormBaseParasite"/>
        </authorList>
    </citation>
    <scope>IDENTIFICATION</scope>
</reference>
<feature type="compositionally biased region" description="Polar residues" evidence="1">
    <location>
        <begin position="28"/>
        <end position="37"/>
    </location>
</feature>
<dbReference type="WBParaSite" id="nRc.2.0.1.t20834-RA">
    <property type="protein sequence ID" value="nRc.2.0.1.t20834-RA"/>
    <property type="gene ID" value="nRc.2.0.1.g20834"/>
</dbReference>
<feature type="region of interest" description="Disordered" evidence="1">
    <location>
        <begin position="1"/>
        <end position="37"/>
    </location>
</feature>
<feature type="compositionally biased region" description="Basic residues" evidence="1">
    <location>
        <begin position="1"/>
        <end position="17"/>
    </location>
</feature>
<proteinExistence type="predicted"/>
<organism evidence="2 3">
    <name type="scientific">Romanomermis culicivorax</name>
    <name type="common">Nematode worm</name>
    <dbReference type="NCBI Taxonomy" id="13658"/>
    <lineage>
        <taxon>Eukaryota</taxon>
        <taxon>Metazoa</taxon>
        <taxon>Ecdysozoa</taxon>
        <taxon>Nematoda</taxon>
        <taxon>Enoplea</taxon>
        <taxon>Dorylaimia</taxon>
        <taxon>Mermithida</taxon>
        <taxon>Mermithoidea</taxon>
        <taxon>Mermithidae</taxon>
        <taxon>Romanomermis</taxon>
    </lineage>
</organism>
<accession>A0A915J4U0</accession>
<name>A0A915J4U0_ROMCU</name>
<sequence length="109" mass="12737">MKKKQPRKKDNGRRRTFKSSSEIDAKIQKSNRTPTRNRLNDDIVEKLLFVKYYLAIVELEILKKSMRTKKTSSALPIKNSQLYFSFERALTRASNMADSFSSTPITFRT</sequence>
<protein>
    <submittedName>
        <fullName evidence="3">Uncharacterized protein</fullName>
    </submittedName>
</protein>
<evidence type="ECO:0000313" key="3">
    <source>
        <dbReference type="WBParaSite" id="nRc.2.0.1.t20834-RA"/>
    </source>
</evidence>